<keyword evidence="1" id="KW-0479">Metal-binding</keyword>
<dbReference type="Gene3D" id="3.30.50.10">
    <property type="entry name" value="Erythroid Transcription Factor GATA-1, subunit A"/>
    <property type="match status" value="1"/>
</dbReference>
<evidence type="ECO:0000256" key="4">
    <source>
        <dbReference type="ARBA" id="ARBA00023015"/>
    </source>
</evidence>
<feature type="compositionally biased region" description="Polar residues" evidence="9">
    <location>
        <begin position="311"/>
        <end position="326"/>
    </location>
</feature>
<dbReference type="SMART" id="SM00399">
    <property type="entry name" value="ZnF_C4"/>
    <property type="match status" value="1"/>
</dbReference>
<dbReference type="PRINTS" id="PR00047">
    <property type="entry name" value="STROIDFINGER"/>
</dbReference>
<comment type="caution">
    <text evidence="11">The sequence shown here is derived from an EMBL/GenBank/DDBJ whole genome shotgun (WGS) entry which is preliminary data.</text>
</comment>
<dbReference type="EMBL" id="JAWQEG010004699">
    <property type="protein sequence ID" value="KAK3860549.1"/>
    <property type="molecule type" value="Genomic_DNA"/>
</dbReference>
<evidence type="ECO:0000313" key="11">
    <source>
        <dbReference type="EMBL" id="KAK3860549.1"/>
    </source>
</evidence>
<evidence type="ECO:0000256" key="1">
    <source>
        <dbReference type="ARBA" id="ARBA00022723"/>
    </source>
</evidence>
<keyword evidence="7" id="KW-0675">Receptor</keyword>
<evidence type="ECO:0000259" key="10">
    <source>
        <dbReference type="PROSITE" id="PS51030"/>
    </source>
</evidence>
<dbReference type="PANTHER" id="PTHR24082:SF482">
    <property type="entry name" value="NUCLEAR RECEPTOR"/>
    <property type="match status" value="1"/>
</dbReference>
<keyword evidence="6" id="KW-0804">Transcription</keyword>
<proteinExistence type="predicted"/>
<dbReference type="PROSITE" id="PS00031">
    <property type="entry name" value="NUCLEAR_REC_DBD_1"/>
    <property type="match status" value="1"/>
</dbReference>
<evidence type="ECO:0000313" key="12">
    <source>
        <dbReference type="Proteomes" id="UP001286313"/>
    </source>
</evidence>
<feature type="region of interest" description="Disordered" evidence="9">
    <location>
        <begin position="261"/>
        <end position="326"/>
    </location>
</feature>
<keyword evidence="5" id="KW-0238">DNA-binding</keyword>
<feature type="region of interest" description="Disordered" evidence="9">
    <location>
        <begin position="739"/>
        <end position="778"/>
    </location>
</feature>
<feature type="compositionally biased region" description="Polar residues" evidence="9">
    <location>
        <begin position="874"/>
        <end position="890"/>
    </location>
</feature>
<dbReference type="InterPro" id="IPR013088">
    <property type="entry name" value="Znf_NHR/GATA"/>
</dbReference>
<evidence type="ECO:0000256" key="9">
    <source>
        <dbReference type="SAM" id="MobiDB-lite"/>
    </source>
</evidence>
<dbReference type="AlphaFoldDB" id="A0AAE1ES71"/>
<feature type="compositionally biased region" description="Low complexity" evidence="9">
    <location>
        <begin position="275"/>
        <end position="292"/>
    </location>
</feature>
<organism evidence="11 12">
    <name type="scientific">Petrolisthes cinctipes</name>
    <name type="common">Flat porcelain crab</name>
    <dbReference type="NCBI Taxonomy" id="88211"/>
    <lineage>
        <taxon>Eukaryota</taxon>
        <taxon>Metazoa</taxon>
        <taxon>Ecdysozoa</taxon>
        <taxon>Arthropoda</taxon>
        <taxon>Crustacea</taxon>
        <taxon>Multicrustacea</taxon>
        <taxon>Malacostraca</taxon>
        <taxon>Eumalacostraca</taxon>
        <taxon>Eucarida</taxon>
        <taxon>Decapoda</taxon>
        <taxon>Pleocyemata</taxon>
        <taxon>Anomura</taxon>
        <taxon>Galatheoidea</taxon>
        <taxon>Porcellanidae</taxon>
        <taxon>Petrolisthes</taxon>
    </lineage>
</organism>
<sequence length="904" mass="98917">HDHHLYNPDDHQDQFDHHYNNHDHNHHHHNHHHNPFNHGHQSYNRGQESSEIGVARSNAVSGSGGGAGGTAKMSVAPRNPSAAVPGSGDTPSRKPVRLCQVCGDIAKSLHFGGLSCDSCKAFFRRSVQNDAYKHFRCGGDQKCAISIASRKFCKYCRFAKCENIGMTKSWVMSEDERLQLMKTRLTKRMMYQQGGNGSVGGNSGGGGGNKEEVGVGGGGRGGRGSASGSFSPECPKETPSFQSNTTTKTLVVSRYQSNHSCPLTYHPPSQPVDLGSTGSSPNSSPSTPISGPLTPIQYGPIPPPTVHHGSDLSNRQLISPKQENSPVRTLCRGIKRENEEEVIPVERVFNPASQYMDANEVEIVTRVISNIKLVEQQLPYCTNKPTEVMATYSRFAERVTRFLRQYAEFNSLSQQAQRMATQKNFTIIALVFASSFLDEETGNYHNVHTPAQPMITNMNMIQKSQSPEVFTKFKEIMGSLRQYNVDSRMAYMIMLYIVLEQGGQDRGIGIYQSTLQDYSYWKFGEATGKSLIDGLISSLNEIRPHAALFENMSLPQQKSGGIGSIPLEDVKSRVEAMTGEQIRHLLNGMDIEQMKLMLQGNGLEQMKQMLQSMESETSVMLLTQESSSMIHSPPLPAHSPQNMVQSPHSIVHSPHSMMPSPHNMLHSPHSMLSPQALMEASHNVLQPSSSPGILQSPNLSQAVHTMLDISHSMSHSPNSSVSQIISSSNSLLNYQDMKPPISFMNSPQSLDLSQSPIEISSPSPHAMNLTPSPAPYIPNQESYILENQISEPSYSSHRQSPLDEGGYLNPPLYHQAPYSPAPPSDQFSSAFQTLFSPLPYKEENPSSGSTSSSGVGVTLTSSLTSPMSSLITSPAPSHSSLQESDNSLSNYHEPEHGNSLGAAP</sequence>
<dbReference type="GO" id="GO:0030154">
    <property type="term" value="P:cell differentiation"/>
    <property type="evidence" value="ECO:0007669"/>
    <property type="project" value="TreeGrafter"/>
</dbReference>
<dbReference type="Pfam" id="PF00105">
    <property type="entry name" value="zf-C4"/>
    <property type="match status" value="1"/>
</dbReference>
<evidence type="ECO:0000256" key="5">
    <source>
        <dbReference type="ARBA" id="ARBA00023125"/>
    </source>
</evidence>
<feature type="compositionally biased region" description="Polar residues" evidence="9">
    <location>
        <begin position="743"/>
        <end position="752"/>
    </location>
</feature>
<dbReference type="GO" id="GO:0004879">
    <property type="term" value="F:nuclear receptor activity"/>
    <property type="evidence" value="ECO:0007669"/>
    <property type="project" value="TreeGrafter"/>
</dbReference>
<feature type="region of interest" description="Disordered" evidence="9">
    <location>
        <begin position="792"/>
        <end position="904"/>
    </location>
</feature>
<evidence type="ECO:0000256" key="6">
    <source>
        <dbReference type="ARBA" id="ARBA00023163"/>
    </source>
</evidence>
<feature type="compositionally biased region" description="Basic and acidic residues" evidence="9">
    <location>
        <begin position="1"/>
        <end position="23"/>
    </location>
</feature>
<gene>
    <name evidence="11" type="ORF">Pcinc_033407</name>
</gene>
<dbReference type="GO" id="GO:0045944">
    <property type="term" value="P:positive regulation of transcription by RNA polymerase II"/>
    <property type="evidence" value="ECO:0007669"/>
    <property type="project" value="TreeGrafter"/>
</dbReference>
<feature type="compositionally biased region" description="Polar residues" evidence="9">
    <location>
        <begin position="825"/>
        <end position="835"/>
    </location>
</feature>
<feature type="compositionally biased region" description="Polar residues" evidence="9">
    <location>
        <begin position="39"/>
        <end position="50"/>
    </location>
</feature>
<dbReference type="PROSITE" id="PS51030">
    <property type="entry name" value="NUCLEAR_REC_DBD_2"/>
    <property type="match status" value="1"/>
</dbReference>
<keyword evidence="12" id="KW-1185">Reference proteome</keyword>
<protein>
    <recommendedName>
        <fullName evidence="10">Nuclear receptor domain-containing protein</fullName>
    </recommendedName>
</protein>
<accession>A0AAE1ES71</accession>
<dbReference type="Gene3D" id="1.10.565.10">
    <property type="entry name" value="Retinoid X Receptor"/>
    <property type="match status" value="1"/>
</dbReference>
<feature type="compositionally biased region" description="Basic residues" evidence="9">
    <location>
        <begin position="24"/>
        <end position="35"/>
    </location>
</feature>
<feature type="region of interest" description="Disordered" evidence="9">
    <location>
        <begin position="1"/>
        <end position="92"/>
    </location>
</feature>
<keyword evidence="2" id="KW-0863">Zinc-finger</keyword>
<feature type="non-terminal residue" evidence="11">
    <location>
        <position position="904"/>
    </location>
</feature>
<reference evidence="11" key="1">
    <citation type="submission" date="2023-10" db="EMBL/GenBank/DDBJ databases">
        <title>Genome assemblies of two species of porcelain crab, Petrolisthes cinctipes and Petrolisthes manimaculis (Anomura: Porcellanidae).</title>
        <authorList>
            <person name="Angst P."/>
        </authorList>
    </citation>
    <scope>NUCLEOTIDE SEQUENCE</scope>
    <source>
        <strain evidence="11">PB745_01</strain>
        <tissue evidence="11">Gill</tissue>
    </source>
</reference>
<dbReference type="SUPFAM" id="SSF57716">
    <property type="entry name" value="Glucocorticoid receptor-like (DNA-binding domain)"/>
    <property type="match status" value="1"/>
</dbReference>
<evidence type="ECO:0000256" key="3">
    <source>
        <dbReference type="ARBA" id="ARBA00022833"/>
    </source>
</evidence>
<keyword evidence="8" id="KW-0539">Nucleus</keyword>
<dbReference type="Proteomes" id="UP001286313">
    <property type="component" value="Unassembled WGS sequence"/>
</dbReference>
<dbReference type="InterPro" id="IPR050234">
    <property type="entry name" value="Nuclear_hormone_rcpt_NR1"/>
</dbReference>
<evidence type="ECO:0000256" key="2">
    <source>
        <dbReference type="ARBA" id="ARBA00022771"/>
    </source>
</evidence>
<dbReference type="InterPro" id="IPR001628">
    <property type="entry name" value="Znf_hrmn_rcpt"/>
</dbReference>
<feature type="compositionally biased region" description="Low complexity" evidence="9">
    <location>
        <begin position="846"/>
        <end position="873"/>
    </location>
</feature>
<dbReference type="GO" id="GO:0000122">
    <property type="term" value="P:negative regulation of transcription by RNA polymerase II"/>
    <property type="evidence" value="ECO:0007669"/>
    <property type="project" value="TreeGrafter"/>
</dbReference>
<name>A0AAE1ES71_PETCI</name>
<dbReference type="PANTHER" id="PTHR24082">
    <property type="entry name" value="NUCLEAR HORMONE RECEPTOR"/>
    <property type="match status" value="1"/>
</dbReference>
<feature type="compositionally biased region" description="Low complexity" evidence="9">
    <location>
        <begin position="753"/>
        <end position="764"/>
    </location>
</feature>
<keyword evidence="4" id="KW-0805">Transcription regulation</keyword>
<keyword evidence="3" id="KW-0862">Zinc</keyword>
<dbReference type="GO" id="GO:0000978">
    <property type="term" value="F:RNA polymerase II cis-regulatory region sequence-specific DNA binding"/>
    <property type="evidence" value="ECO:0007669"/>
    <property type="project" value="TreeGrafter"/>
</dbReference>
<feature type="compositionally biased region" description="Gly residues" evidence="9">
    <location>
        <begin position="194"/>
        <end position="225"/>
    </location>
</feature>
<feature type="region of interest" description="Disordered" evidence="9">
    <location>
        <begin position="192"/>
        <end position="246"/>
    </location>
</feature>
<evidence type="ECO:0000256" key="7">
    <source>
        <dbReference type="ARBA" id="ARBA00023170"/>
    </source>
</evidence>
<evidence type="ECO:0000256" key="8">
    <source>
        <dbReference type="ARBA" id="ARBA00023242"/>
    </source>
</evidence>
<dbReference type="InterPro" id="IPR035500">
    <property type="entry name" value="NHR-like_dom_sf"/>
</dbReference>
<dbReference type="GO" id="GO:0008270">
    <property type="term" value="F:zinc ion binding"/>
    <property type="evidence" value="ECO:0007669"/>
    <property type="project" value="UniProtKB-KW"/>
</dbReference>
<feature type="domain" description="Nuclear receptor" evidence="10">
    <location>
        <begin position="96"/>
        <end position="173"/>
    </location>
</feature>